<evidence type="ECO:0000313" key="3">
    <source>
        <dbReference type="Proteomes" id="UP001359485"/>
    </source>
</evidence>
<keyword evidence="3" id="KW-1185">Reference proteome</keyword>
<accession>A0ABR1AQ69</accession>
<sequence length="137" mass="15452">MKRENPRRVQEKAVKTEIPKGTKHQYEFQNDVFTPKVTSNSTNSEQTTSNSSWIHGAEVFLIKSLPDDTRMRKAFTAVKLVVTGVAAEGRNQVKTFKEPHPMAAYSLGPEEGGSDPKTGRDHAKHSYRRRTKNLLRG</sequence>
<dbReference type="EMBL" id="JAWJWF010000046">
    <property type="protein sequence ID" value="KAK6624630.1"/>
    <property type="molecule type" value="Genomic_DNA"/>
</dbReference>
<feature type="compositionally biased region" description="Basic and acidic residues" evidence="1">
    <location>
        <begin position="1"/>
        <end position="26"/>
    </location>
</feature>
<evidence type="ECO:0000313" key="2">
    <source>
        <dbReference type="EMBL" id="KAK6624630.1"/>
    </source>
</evidence>
<evidence type="ECO:0000256" key="1">
    <source>
        <dbReference type="SAM" id="MobiDB-lite"/>
    </source>
</evidence>
<dbReference type="Proteomes" id="UP001359485">
    <property type="component" value="Unassembled WGS sequence"/>
</dbReference>
<gene>
    <name evidence="2" type="ORF">RUM44_011489</name>
</gene>
<organism evidence="2 3">
    <name type="scientific">Polyplax serrata</name>
    <name type="common">Common mouse louse</name>
    <dbReference type="NCBI Taxonomy" id="468196"/>
    <lineage>
        <taxon>Eukaryota</taxon>
        <taxon>Metazoa</taxon>
        <taxon>Ecdysozoa</taxon>
        <taxon>Arthropoda</taxon>
        <taxon>Hexapoda</taxon>
        <taxon>Insecta</taxon>
        <taxon>Pterygota</taxon>
        <taxon>Neoptera</taxon>
        <taxon>Paraneoptera</taxon>
        <taxon>Psocodea</taxon>
        <taxon>Troctomorpha</taxon>
        <taxon>Phthiraptera</taxon>
        <taxon>Anoplura</taxon>
        <taxon>Polyplacidae</taxon>
        <taxon>Polyplax</taxon>
    </lineage>
</organism>
<reference evidence="2 3" key="1">
    <citation type="submission" date="2023-09" db="EMBL/GenBank/DDBJ databases">
        <title>Genomes of two closely related lineages of the louse Polyplax serrata with different host specificities.</title>
        <authorList>
            <person name="Martinu J."/>
            <person name="Tarabai H."/>
            <person name="Stefka J."/>
            <person name="Hypsa V."/>
        </authorList>
    </citation>
    <scope>NUCLEOTIDE SEQUENCE [LARGE SCALE GENOMIC DNA]</scope>
    <source>
        <strain evidence="2">98ZLc_SE</strain>
    </source>
</reference>
<proteinExistence type="predicted"/>
<name>A0ABR1AQ69_POLSC</name>
<feature type="region of interest" description="Disordered" evidence="1">
    <location>
        <begin position="92"/>
        <end position="137"/>
    </location>
</feature>
<feature type="region of interest" description="Disordered" evidence="1">
    <location>
        <begin position="1"/>
        <end position="29"/>
    </location>
</feature>
<protein>
    <submittedName>
        <fullName evidence="2">Uncharacterized protein</fullName>
    </submittedName>
</protein>
<comment type="caution">
    <text evidence="2">The sequence shown here is derived from an EMBL/GenBank/DDBJ whole genome shotgun (WGS) entry which is preliminary data.</text>
</comment>
<feature type="compositionally biased region" description="Basic residues" evidence="1">
    <location>
        <begin position="122"/>
        <end position="137"/>
    </location>
</feature>